<organism evidence="3 4">
    <name type="scientific">Candidatus Enterococcus ferrettii</name>
    <dbReference type="NCBI Taxonomy" id="2815324"/>
    <lineage>
        <taxon>Bacteria</taxon>
        <taxon>Bacillati</taxon>
        <taxon>Bacillota</taxon>
        <taxon>Bacilli</taxon>
        <taxon>Lactobacillales</taxon>
        <taxon>Enterococcaceae</taxon>
        <taxon>Enterococcus</taxon>
    </lineage>
</organism>
<dbReference type="Proteomes" id="UP000664357">
    <property type="component" value="Unassembled WGS sequence"/>
</dbReference>
<dbReference type="EMBL" id="JAFREL020000001">
    <property type="protein sequence ID" value="MEO1770104.1"/>
    <property type="molecule type" value="Genomic_DNA"/>
</dbReference>
<dbReference type="Gene3D" id="3.40.50.1400">
    <property type="match status" value="2"/>
</dbReference>
<dbReference type="RefSeq" id="WP_207701506.1">
    <property type="nucleotide sequence ID" value="NZ_JAFREL020000001.1"/>
</dbReference>
<reference evidence="3 4" key="1">
    <citation type="submission" date="2021-03" db="EMBL/GenBank/DDBJ databases">
        <authorList>
            <person name="Gilmore M.S."/>
            <person name="Schwartzman J."/>
            <person name="Van Tyne D."/>
            <person name="Martin M."/>
            <person name="Earl A.M."/>
            <person name="Manson A.L."/>
            <person name="Straub T."/>
            <person name="Salamzade R."/>
            <person name="Saavedra J."/>
            <person name="Lebreton F."/>
            <person name="Prichula J."/>
            <person name="Schaufler K."/>
            <person name="Gaca A."/>
            <person name="Sgardioli B."/>
            <person name="Wagenaar J."/>
            <person name="Strong T."/>
        </authorList>
    </citation>
    <scope>NUCLEOTIDE SEQUENCE [LARGE SCALE GENOMIC DNA]</scope>
    <source>
        <strain evidence="3 4">665A</strain>
    </source>
</reference>
<name>A0ABV0ENB0_9ENTE</name>
<evidence type="ECO:0000313" key="4">
    <source>
        <dbReference type="Proteomes" id="UP000664357"/>
    </source>
</evidence>
<keyword evidence="4" id="KW-1185">Reference proteome</keyword>
<comment type="caution">
    <text evidence="3">The sequence shown here is derived from an EMBL/GenBank/DDBJ whole genome shotgun (WGS) entry which is preliminary data.</text>
</comment>
<evidence type="ECO:0000256" key="2">
    <source>
        <dbReference type="ARBA" id="ARBA00023239"/>
    </source>
</evidence>
<dbReference type="PANTHER" id="PTHR33542:SF3">
    <property type="entry name" value="SIROHYDROCHLORIN FERROCHELATASE, CHLOROPLASTIC"/>
    <property type="match status" value="1"/>
</dbReference>
<keyword evidence="1" id="KW-0479">Metal-binding</keyword>
<protein>
    <submittedName>
        <fullName evidence="3">Uncharacterized protein</fullName>
    </submittedName>
</protein>
<keyword evidence="2" id="KW-0456">Lyase</keyword>
<dbReference type="InterPro" id="IPR002762">
    <property type="entry name" value="CbiX-like"/>
</dbReference>
<reference evidence="3 4" key="2">
    <citation type="submission" date="2024-02" db="EMBL/GenBank/DDBJ databases">
        <title>The Genome Sequence of Enterococcus sp. DIV0159.</title>
        <authorList>
            <person name="Earl A."/>
            <person name="Manson A."/>
            <person name="Gilmore M."/>
            <person name="Sanders J."/>
            <person name="Shea T."/>
            <person name="Howe W."/>
            <person name="Livny J."/>
            <person name="Cuomo C."/>
            <person name="Neafsey D."/>
            <person name="Birren B."/>
        </authorList>
    </citation>
    <scope>NUCLEOTIDE SEQUENCE [LARGE SCALE GENOMIC DNA]</scope>
    <source>
        <strain evidence="3 4">665A</strain>
    </source>
</reference>
<dbReference type="SUPFAM" id="SSF53800">
    <property type="entry name" value="Chelatase"/>
    <property type="match status" value="1"/>
</dbReference>
<evidence type="ECO:0000313" key="3">
    <source>
        <dbReference type="EMBL" id="MEO1770104.1"/>
    </source>
</evidence>
<gene>
    <name evidence="3" type="ORF">JZO67_002055</name>
</gene>
<accession>A0ABV0ENB0</accession>
<proteinExistence type="predicted"/>
<evidence type="ECO:0000256" key="1">
    <source>
        <dbReference type="ARBA" id="ARBA00022723"/>
    </source>
</evidence>
<sequence>MKGIVFVLHGRKNKLSTANLALIEKIGPRLTCPYEIGLLEGEQQTLENAIQSLLAKQVEEIIFLPVLLFPATHAKEDLPQRAARQLEGKRTYRILATLGTTQSVNDYLIQQVKLSALTGEVLLIAHGTPHYEEPYLELQQLAEKVSQATGKAVYPAHYHGEHTYQEVLLQHSEPLIIQRLFLTEGYLAKKIKDEILQDRGSIDDLLPTLQDQPALEAAIVERLEEVACIQS</sequence>
<dbReference type="PANTHER" id="PTHR33542">
    <property type="entry name" value="SIROHYDROCHLORIN FERROCHELATASE, CHLOROPLASTIC"/>
    <property type="match status" value="1"/>
</dbReference>
<dbReference type="CDD" id="cd03416">
    <property type="entry name" value="CbiX_SirB_N"/>
    <property type="match status" value="1"/>
</dbReference>
<dbReference type="Pfam" id="PF01903">
    <property type="entry name" value="CbiX"/>
    <property type="match status" value="1"/>
</dbReference>
<dbReference type="InterPro" id="IPR050963">
    <property type="entry name" value="Sirohydro_Cobaltochel/CbiX"/>
</dbReference>